<evidence type="ECO:0000313" key="3">
    <source>
        <dbReference type="EMBL" id="ADU26467.1"/>
    </source>
</evidence>
<protein>
    <submittedName>
        <fullName evidence="3">Sialate O-acetylesterase</fullName>
        <ecNumber evidence="3">3.1.1.53</ecNumber>
    </submittedName>
</protein>
<dbReference type="InterPro" id="IPR039329">
    <property type="entry name" value="SIAE"/>
</dbReference>
<keyword evidence="1 3" id="KW-0378">Hydrolase</keyword>
<dbReference type="Gene3D" id="3.40.50.1110">
    <property type="entry name" value="SGNH hydrolase"/>
    <property type="match status" value="1"/>
</dbReference>
<sequence>MPKTKMRPAAIFSDHMVVQREKDIDVFGAGVNDRTVTVEMDGNEVSTPVEAGFWRVSLPSVPIGGPYTMTITDGTDTVCFHDILAGEVWLAGGQSNMELELRNCLNGEEEVAQSGNDCIRFFNVPKFAWEGEQLYEAEDVSSWQVCGAKTSATMSAVAYFCARKLQEALNVPVGIIDCYWGGTSISCWMDEEQLARTKAGQRYLDDYAALVGDKTEEQYDAEMEAYFRDWNAWNARVQAMRAKDPDVTWETLNAECGVCPWPQPAGRKSPFRPSGLYHTMIARVKPYTVRGFLYYQGEEDETRCTDYGEMLGYLIGQWRGDWEDAELPFVFVQLPRFVSKADYDKGEDTRHWCILRENQWRVSRTIKNTALAVTIDCGEFDNIHPLDKQTVGKRLALQALKTVYGRSVAADGPAFHIVRPESGGMRIWFVEADGLHFQGGKGVGFEVAGADGVYHSAEAVIKGKTVFVRSGDVPVPCYVRYAWFSWGEVSLFNAHGLPATPFRSRRCY</sequence>
<evidence type="ECO:0000256" key="1">
    <source>
        <dbReference type="ARBA" id="ARBA00022801"/>
    </source>
</evidence>
<dbReference type="EMBL" id="CP002400">
    <property type="protein sequence ID" value="ADU26467.1"/>
    <property type="molecule type" value="Genomic_DNA"/>
</dbReference>
<dbReference type="HOGENOM" id="CLU_015150_3_0_9"/>
<dbReference type="STRING" id="663278.Ethha_0907"/>
<dbReference type="KEGG" id="eha:Ethha_0907"/>
<keyword evidence="4" id="KW-1185">Reference proteome</keyword>
<accession>E6U3H5</accession>
<dbReference type="Pfam" id="PF03629">
    <property type="entry name" value="SASA"/>
    <property type="match status" value="1"/>
</dbReference>
<organism evidence="3 4">
    <name type="scientific">Ethanoligenens harbinense (strain DSM 18485 / JCM 12961 / CGMCC 1.5033 / YUAN-3)</name>
    <dbReference type="NCBI Taxonomy" id="663278"/>
    <lineage>
        <taxon>Bacteria</taxon>
        <taxon>Bacillati</taxon>
        <taxon>Bacillota</taxon>
        <taxon>Clostridia</taxon>
        <taxon>Eubacteriales</taxon>
        <taxon>Oscillospiraceae</taxon>
        <taxon>Ethanoligenens</taxon>
    </lineage>
</organism>
<dbReference type="AlphaFoldDB" id="E6U3H5"/>
<name>E6U3H5_ETHHY</name>
<dbReference type="eggNOG" id="COG2755">
    <property type="taxonomic scope" value="Bacteria"/>
</dbReference>
<dbReference type="RefSeq" id="WP_013484831.1">
    <property type="nucleotide sequence ID" value="NC_014828.1"/>
</dbReference>
<gene>
    <name evidence="3" type="ordered locus">Ethha_0907</name>
</gene>
<dbReference type="EC" id="3.1.1.53" evidence="3"/>
<dbReference type="PANTHER" id="PTHR22901:SF0">
    <property type="entry name" value="SIALATE O-ACETYLESTERASE"/>
    <property type="match status" value="1"/>
</dbReference>
<evidence type="ECO:0000259" key="2">
    <source>
        <dbReference type="Pfam" id="PF03629"/>
    </source>
</evidence>
<dbReference type="GO" id="GO:0001681">
    <property type="term" value="F:sialate O-acetylesterase activity"/>
    <property type="evidence" value="ECO:0007669"/>
    <property type="project" value="UniProtKB-EC"/>
</dbReference>
<dbReference type="InterPro" id="IPR005181">
    <property type="entry name" value="SASA"/>
</dbReference>
<reference evidence="3 4" key="1">
    <citation type="submission" date="2010-12" db="EMBL/GenBank/DDBJ databases">
        <title>Complete sequence of Ethanoligenens harbinense YUAN-3.</title>
        <authorList>
            <person name="Lucas S."/>
            <person name="Copeland A."/>
            <person name="Lapidus A."/>
            <person name="Cheng J.-F."/>
            <person name="Bruce D."/>
            <person name="Goodwin L."/>
            <person name="Pitluck S."/>
            <person name="Chertkov O."/>
            <person name="Misra M."/>
            <person name="Detter J.C."/>
            <person name="Han C."/>
            <person name="Tapia R."/>
            <person name="Land M."/>
            <person name="Hauser L."/>
            <person name="Jeffries C."/>
            <person name="Kyrpides N."/>
            <person name="Ivanova N."/>
            <person name="Mikhailova N."/>
            <person name="Wang A."/>
            <person name="Mouttaki H."/>
            <person name="He Z."/>
            <person name="Zhou J."/>
            <person name="Hemme C.L."/>
            <person name="Woyke T."/>
        </authorList>
    </citation>
    <scope>NUCLEOTIDE SEQUENCE [LARGE SCALE GENOMIC DNA]</scope>
    <source>
        <strain evidence="4">DSM 18485 / JCM 12961 / CGMCC 1.5033 / YUAN-3</strain>
    </source>
</reference>
<feature type="domain" description="Sialate O-acetylesterase" evidence="2">
    <location>
        <begin position="274"/>
        <end position="400"/>
    </location>
</feature>
<dbReference type="Proteomes" id="UP000001551">
    <property type="component" value="Chromosome"/>
</dbReference>
<dbReference type="GO" id="GO:0005975">
    <property type="term" value="P:carbohydrate metabolic process"/>
    <property type="evidence" value="ECO:0007669"/>
    <property type="project" value="TreeGrafter"/>
</dbReference>
<dbReference type="InterPro" id="IPR036514">
    <property type="entry name" value="SGNH_hydro_sf"/>
</dbReference>
<dbReference type="PANTHER" id="PTHR22901">
    <property type="entry name" value="SIALATE O-ACETYLESTERASE"/>
    <property type="match status" value="1"/>
</dbReference>
<proteinExistence type="predicted"/>
<evidence type="ECO:0000313" key="4">
    <source>
        <dbReference type="Proteomes" id="UP000001551"/>
    </source>
</evidence>
<dbReference type="SUPFAM" id="SSF52266">
    <property type="entry name" value="SGNH hydrolase"/>
    <property type="match status" value="1"/>
</dbReference>